<dbReference type="InterPro" id="IPR007387">
    <property type="entry name" value="TRAP_DctQ"/>
</dbReference>
<comment type="subcellular location">
    <subcellularLocation>
        <location evidence="1 9">Cell inner membrane</location>
        <topology evidence="1 9">Multi-pass membrane protein</topology>
    </subcellularLocation>
</comment>
<keyword evidence="3" id="KW-1003">Cell membrane</keyword>
<evidence type="ECO:0000313" key="11">
    <source>
        <dbReference type="EMBL" id="SEF63618.1"/>
    </source>
</evidence>
<name>A0A1H5TN22_9RHOB</name>
<comment type="similarity">
    <text evidence="8 9">Belongs to the TRAP transporter small permease family.</text>
</comment>
<dbReference type="AlphaFoldDB" id="A0A1H5TN22"/>
<dbReference type="RefSeq" id="WP_103909022.1">
    <property type="nucleotide sequence ID" value="NZ_FNUZ01000001.1"/>
</dbReference>
<reference evidence="11 12" key="1">
    <citation type="submission" date="2016-10" db="EMBL/GenBank/DDBJ databases">
        <authorList>
            <person name="de Groot N.N."/>
        </authorList>
    </citation>
    <scope>NUCLEOTIDE SEQUENCE [LARGE SCALE GENOMIC DNA]</scope>
    <source>
        <strain evidence="11 12">DSM 26915</strain>
    </source>
</reference>
<dbReference type="EMBL" id="FNUZ01000001">
    <property type="protein sequence ID" value="SEF63618.1"/>
    <property type="molecule type" value="Genomic_DNA"/>
</dbReference>
<feature type="domain" description="Tripartite ATP-independent periplasmic transporters DctQ component" evidence="10">
    <location>
        <begin position="33"/>
        <end position="155"/>
    </location>
</feature>
<dbReference type="PANTHER" id="PTHR35011">
    <property type="entry name" value="2,3-DIKETO-L-GULONATE TRAP TRANSPORTER SMALL PERMEASE PROTEIN YIAM"/>
    <property type="match status" value="1"/>
</dbReference>
<evidence type="ECO:0000256" key="2">
    <source>
        <dbReference type="ARBA" id="ARBA00022448"/>
    </source>
</evidence>
<keyword evidence="4 9" id="KW-0997">Cell inner membrane</keyword>
<comment type="subunit">
    <text evidence="9">The complex comprises the extracytoplasmic solute receptor protein and the two transmembrane proteins.</text>
</comment>
<dbReference type="GO" id="GO:0022857">
    <property type="term" value="F:transmembrane transporter activity"/>
    <property type="evidence" value="ECO:0007669"/>
    <property type="project" value="UniProtKB-UniRule"/>
</dbReference>
<feature type="transmembrane region" description="Helical" evidence="9">
    <location>
        <begin position="130"/>
        <end position="151"/>
    </location>
</feature>
<dbReference type="OrthoDB" id="4964541at2"/>
<dbReference type="Proteomes" id="UP000236752">
    <property type="component" value="Unassembled WGS sequence"/>
</dbReference>
<keyword evidence="7 9" id="KW-0472">Membrane</keyword>
<sequence length="172" mass="18614">MITKILTIWTRIEAVLIGLCIIAALLVFLGGAAVRAFAPAYSVDWAEEVALYGIIWATVLAGSSLVAEGRHLHTEVFLARFSPRTRAVIGWAMTGVATAFCAAMMVYGWQAYSFALLLDERSASSLRVPQAYAVFLALPVGMALILGRVALMILSGQRPFSGVVHLRETEEL</sequence>
<feature type="transmembrane region" description="Helical" evidence="9">
    <location>
        <begin position="12"/>
        <end position="37"/>
    </location>
</feature>
<dbReference type="GO" id="GO:0015740">
    <property type="term" value="P:C4-dicarboxylate transport"/>
    <property type="evidence" value="ECO:0007669"/>
    <property type="project" value="TreeGrafter"/>
</dbReference>
<dbReference type="InterPro" id="IPR055348">
    <property type="entry name" value="DctQ"/>
</dbReference>
<evidence type="ECO:0000256" key="4">
    <source>
        <dbReference type="ARBA" id="ARBA00022519"/>
    </source>
</evidence>
<dbReference type="GO" id="GO:0005886">
    <property type="term" value="C:plasma membrane"/>
    <property type="evidence" value="ECO:0007669"/>
    <property type="project" value="UniProtKB-SubCell"/>
</dbReference>
<evidence type="ECO:0000256" key="3">
    <source>
        <dbReference type="ARBA" id="ARBA00022475"/>
    </source>
</evidence>
<feature type="transmembrane region" description="Helical" evidence="9">
    <location>
        <begin position="49"/>
        <end position="67"/>
    </location>
</feature>
<organism evidence="11 12">
    <name type="scientific">Thalassococcus halodurans</name>
    <dbReference type="NCBI Taxonomy" id="373675"/>
    <lineage>
        <taxon>Bacteria</taxon>
        <taxon>Pseudomonadati</taxon>
        <taxon>Pseudomonadota</taxon>
        <taxon>Alphaproteobacteria</taxon>
        <taxon>Rhodobacterales</taxon>
        <taxon>Roseobacteraceae</taxon>
        <taxon>Thalassococcus</taxon>
    </lineage>
</organism>
<proteinExistence type="inferred from homology"/>
<keyword evidence="6 9" id="KW-1133">Transmembrane helix</keyword>
<evidence type="ECO:0000256" key="9">
    <source>
        <dbReference type="RuleBase" id="RU369079"/>
    </source>
</evidence>
<evidence type="ECO:0000256" key="6">
    <source>
        <dbReference type="ARBA" id="ARBA00022989"/>
    </source>
</evidence>
<keyword evidence="5 9" id="KW-0812">Transmembrane</keyword>
<comment type="function">
    <text evidence="9">Part of the tripartite ATP-independent periplasmic (TRAP) transport system.</text>
</comment>
<evidence type="ECO:0000256" key="8">
    <source>
        <dbReference type="ARBA" id="ARBA00038436"/>
    </source>
</evidence>
<protein>
    <recommendedName>
        <fullName evidence="9">TRAP transporter small permease protein</fullName>
    </recommendedName>
</protein>
<gene>
    <name evidence="11" type="ORF">SAMN04488045_0664</name>
</gene>
<evidence type="ECO:0000256" key="7">
    <source>
        <dbReference type="ARBA" id="ARBA00023136"/>
    </source>
</evidence>
<dbReference type="PANTHER" id="PTHR35011:SF2">
    <property type="entry name" value="2,3-DIKETO-L-GULONATE TRAP TRANSPORTER SMALL PERMEASE PROTEIN YIAM"/>
    <property type="match status" value="1"/>
</dbReference>
<keyword evidence="2 9" id="KW-0813">Transport</keyword>
<evidence type="ECO:0000259" key="10">
    <source>
        <dbReference type="Pfam" id="PF04290"/>
    </source>
</evidence>
<evidence type="ECO:0000256" key="5">
    <source>
        <dbReference type="ARBA" id="ARBA00022692"/>
    </source>
</evidence>
<keyword evidence="12" id="KW-1185">Reference proteome</keyword>
<dbReference type="Pfam" id="PF04290">
    <property type="entry name" value="DctQ"/>
    <property type="match status" value="1"/>
</dbReference>
<evidence type="ECO:0000313" key="12">
    <source>
        <dbReference type="Proteomes" id="UP000236752"/>
    </source>
</evidence>
<accession>A0A1H5TN22</accession>
<feature type="transmembrane region" description="Helical" evidence="9">
    <location>
        <begin position="88"/>
        <end position="110"/>
    </location>
</feature>
<evidence type="ECO:0000256" key="1">
    <source>
        <dbReference type="ARBA" id="ARBA00004429"/>
    </source>
</evidence>